<dbReference type="Proteomes" id="UP000184488">
    <property type="component" value="Unassembled WGS sequence"/>
</dbReference>
<dbReference type="GO" id="GO:0009030">
    <property type="term" value="F:thiamine-phosphate kinase activity"/>
    <property type="evidence" value="ECO:0007669"/>
    <property type="project" value="UniProtKB-UniRule"/>
</dbReference>
<feature type="binding site" evidence="2">
    <location>
        <position position="56"/>
    </location>
    <ligand>
        <name>Mg(2+)</name>
        <dbReference type="ChEBI" id="CHEBI:18420"/>
        <label>4</label>
    </ligand>
</feature>
<dbReference type="PANTHER" id="PTHR30270">
    <property type="entry name" value="THIAMINE-MONOPHOSPHATE KINASE"/>
    <property type="match status" value="1"/>
</dbReference>
<feature type="binding site" evidence="2">
    <location>
        <position position="161"/>
    </location>
    <ligand>
        <name>ATP</name>
        <dbReference type="ChEBI" id="CHEBI:30616"/>
    </ligand>
</feature>
<dbReference type="InterPro" id="IPR016188">
    <property type="entry name" value="PurM-like_N"/>
</dbReference>
<feature type="binding site" evidence="2">
    <location>
        <position position="42"/>
    </location>
    <ligand>
        <name>Mg(2+)</name>
        <dbReference type="ChEBI" id="CHEBI:18420"/>
        <label>3</label>
    </ligand>
</feature>
<comment type="miscellaneous">
    <text evidence="2">Reaction mechanism of ThiL seems to utilize a direct, inline transfer of the gamma-phosphate of ATP to TMP rather than a phosphorylated enzyme intermediate.</text>
</comment>
<keyword evidence="2" id="KW-0808">Transferase</keyword>
<dbReference type="OrthoDB" id="9802811at2"/>
<feature type="binding site" evidence="2">
    <location>
        <position position="117"/>
    </location>
    <ligand>
        <name>ATP</name>
        <dbReference type="ChEBI" id="CHEBI:30616"/>
    </ligand>
</feature>
<dbReference type="NCBIfam" id="TIGR01379">
    <property type="entry name" value="thiL"/>
    <property type="match status" value="1"/>
</dbReference>
<dbReference type="Gene3D" id="3.90.650.10">
    <property type="entry name" value="PurM-like C-terminal domain"/>
    <property type="match status" value="1"/>
</dbReference>
<dbReference type="HAMAP" id="MF_02128">
    <property type="entry name" value="TMP_kinase"/>
    <property type="match status" value="1"/>
</dbReference>
<evidence type="ECO:0000259" key="3">
    <source>
        <dbReference type="Pfam" id="PF00586"/>
    </source>
</evidence>
<feature type="binding site" evidence="2">
    <location>
        <position position="87"/>
    </location>
    <ligand>
        <name>Mg(2+)</name>
        <dbReference type="ChEBI" id="CHEBI:18420"/>
        <label>3</label>
    </ligand>
</feature>
<dbReference type="PANTHER" id="PTHR30270:SF0">
    <property type="entry name" value="THIAMINE-MONOPHOSPHATE KINASE"/>
    <property type="match status" value="1"/>
</dbReference>
<dbReference type="Gene3D" id="3.30.1330.10">
    <property type="entry name" value="PurM-like, N-terminal domain"/>
    <property type="match status" value="1"/>
</dbReference>
<dbReference type="InterPro" id="IPR036921">
    <property type="entry name" value="PurM-like_N_sf"/>
</dbReference>
<dbReference type="PIRSF" id="PIRSF005303">
    <property type="entry name" value="Thiam_monoph_kin"/>
    <property type="match status" value="1"/>
</dbReference>
<keyword evidence="2" id="KW-0460">Magnesium</keyword>
<evidence type="ECO:0000256" key="2">
    <source>
        <dbReference type="HAMAP-Rule" id="MF_02128"/>
    </source>
</evidence>
<proteinExistence type="inferred from homology"/>
<dbReference type="InterPro" id="IPR036676">
    <property type="entry name" value="PurM-like_C_sf"/>
</dbReference>
<dbReference type="UniPathway" id="UPA00060">
    <property type="reaction ID" value="UER00142"/>
</dbReference>
<dbReference type="EC" id="2.7.4.16" evidence="2"/>
<feature type="binding site" evidence="2">
    <location>
        <position position="57"/>
    </location>
    <ligand>
        <name>Mg(2+)</name>
        <dbReference type="ChEBI" id="CHEBI:18420"/>
        <label>1</label>
    </ligand>
</feature>
<feature type="binding site" evidence="2">
    <location>
        <position position="238"/>
    </location>
    <ligand>
        <name>Mg(2+)</name>
        <dbReference type="ChEBI" id="CHEBI:18420"/>
        <label>3</label>
    </ligand>
</feature>
<feature type="binding site" evidence="2">
    <location>
        <position position="240"/>
    </location>
    <ligand>
        <name>ATP</name>
        <dbReference type="ChEBI" id="CHEBI:30616"/>
    </ligand>
</feature>
<organism evidence="4 5">
    <name type="scientific">Flavobacterium terrae</name>
    <dbReference type="NCBI Taxonomy" id="415425"/>
    <lineage>
        <taxon>Bacteria</taxon>
        <taxon>Pseudomonadati</taxon>
        <taxon>Bacteroidota</taxon>
        <taxon>Flavobacteriia</taxon>
        <taxon>Flavobacteriales</taxon>
        <taxon>Flavobacteriaceae</taxon>
        <taxon>Flavobacterium</taxon>
    </lineage>
</organism>
<keyword evidence="2 4" id="KW-0418">Kinase</keyword>
<dbReference type="SUPFAM" id="SSF55326">
    <property type="entry name" value="PurM N-terminal domain-like"/>
    <property type="match status" value="1"/>
</dbReference>
<dbReference type="CDD" id="cd02194">
    <property type="entry name" value="ThiL"/>
    <property type="match status" value="1"/>
</dbReference>
<feature type="binding site" evidence="2">
    <location>
        <position position="87"/>
    </location>
    <ligand>
        <name>Mg(2+)</name>
        <dbReference type="ChEBI" id="CHEBI:18420"/>
        <label>4</label>
    </ligand>
</feature>
<feature type="domain" description="PurM-like N-terminal" evidence="3">
    <location>
        <begin position="40"/>
        <end position="152"/>
    </location>
</feature>
<dbReference type="GO" id="GO:0000287">
    <property type="term" value="F:magnesium ion binding"/>
    <property type="evidence" value="ECO:0007669"/>
    <property type="project" value="UniProtKB-UniRule"/>
</dbReference>
<accession>A0A1M6AH94</accession>
<feature type="binding site" evidence="2">
    <location>
        <position position="65"/>
    </location>
    <ligand>
        <name>substrate</name>
    </ligand>
</feature>
<feature type="binding site" evidence="2">
    <location>
        <begin position="134"/>
        <end position="135"/>
    </location>
    <ligand>
        <name>ATP</name>
        <dbReference type="ChEBI" id="CHEBI:30616"/>
    </ligand>
</feature>
<sequence>MIEDKTPQRTSIAQLGEFGLIDHLTKHFEIKNESTIKGIGDDAAVLDFQNKKTVVSTDLLIEGVHFDLAYMPLKHLGYKAVVVNVSDIYAMNAKATQITVSVAVSNRFPLEVLEELYEGITLAAKQYDIDVVGGDTTSSQKGLIISITALGEADADDIVYRNGAEQGDLLVVSGDLGAAYMGLQVLEREKQVFQVNPNNQPDLDNYTYLIERQLKPEARKDVAEILKALDIKPTSMIDISDGLSSEVMHLCKQSTVGCNVYEDKLPMDPQFINVCEEFNIDSTTIALNGGEDYELLFTIKMDDFDKIKGNPNFTVIGHMTQESEGIHLVTRANTKIALKARGWNALQEE</sequence>
<dbReference type="RefSeq" id="WP_073307739.1">
    <property type="nucleotide sequence ID" value="NZ_FQZI01000001.1"/>
</dbReference>
<feature type="binding site" evidence="2">
    <location>
        <position position="241"/>
    </location>
    <ligand>
        <name>Mg(2+)</name>
        <dbReference type="ChEBI" id="CHEBI:18420"/>
        <label>5</label>
    </ligand>
</feature>
<dbReference type="STRING" id="415425.SAMN05444363_0214"/>
<dbReference type="AlphaFoldDB" id="A0A1M6AH94"/>
<feature type="binding site" evidence="2">
    <location>
        <position position="343"/>
    </location>
    <ligand>
        <name>substrate</name>
    </ligand>
</feature>
<keyword evidence="2" id="KW-0547">Nucleotide-binding</keyword>
<comment type="similarity">
    <text evidence="2">Belongs to the thiamine-monophosphate kinase family.</text>
</comment>
<dbReference type="GO" id="GO:0005524">
    <property type="term" value="F:ATP binding"/>
    <property type="evidence" value="ECO:0007669"/>
    <property type="project" value="UniProtKB-UniRule"/>
</dbReference>
<feature type="binding site" evidence="2">
    <location>
        <position position="87"/>
    </location>
    <ligand>
        <name>Mg(2+)</name>
        <dbReference type="ChEBI" id="CHEBI:18420"/>
        <label>2</label>
    </ligand>
</feature>
<dbReference type="SUPFAM" id="SSF56042">
    <property type="entry name" value="PurM C-terminal domain-like"/>
    <property type="match status" value="1"/>
</dbReference>
<feature type="binding site" evidence="2">
    <location>
        <position position="42"/>
    </location>
    <ligand>
        <name>Mg(2+)</name>
        <dbReference type="ChEBI" id="CHEBI:18420"/>
        <label>4</label>
    </ligand>
</feature>
<reference evidence="5" key="1">
    <citation type="submission" date="2016-11" db="EMBL/GenBank/DDBJ databases">
        <authorList>
            <person name="Varghese N."/>
            <person name="Submissions S."/>
        </authorList>
    </citation>
    <scope>NUCLEOTIDE SEQUENCE [LARGE SCALE GENOMIC DNA]</scope>
    <source>
        <strain evidence="5">DSM 18829</strain>
    </source>
</reference>
<name>A0A1M6AH94_9FLAO</name>
<evidence type="ECO:0000313" key="5">
    <source>
        <dbReference type="Proteomes" id="UP000184488"/>
    </source>
</evidence>
<keyword evidence="5" id="KW-1185">Reference proteome</keyword>
<feature type="binding site" evidence="2">
    <location>
        <position position="291"/>
    </location>
    <ligand>
        <name>substrate</name>
    </ligand>
</feature>
<comment type="function">
    <text evidence="2">Catalyzes the ATP-dependent phosphorylation of thiamine-monophosphate (TMP) to form thiamine-pyrophosphate (TPP), the active form of vitamin B1.</text>
</comment>
<comment type="pathway">
    <text evidence="2">Cofactor biosynthesis; thiamine diphosphate biosynthesis; thiamine diphosphate from thiamine phosphate: step 1/1.</text>
</comment>
<dbReference type="Pfam" id="PF00586">
    <property type="entry name" value="AIRS"/>
    <property type="match status" value="1"/>
</dbReference>
<feature type="binding site" evidence="2">
    <location>
        <position position="58"/>
    </location>
    <ligand>
        <name>Mg(2+)</name>
        <dbReference type="ChEBI" id="CHEBI:18420"/>
        <label>2</label>
    </ligand>
</feature>
<dbReference type="GO" id="GO:0009229">
    <property type="term" value="P:thiamine diphosphate biosynthetic process"/>
    <property type="evidence" value="ECO:0007669"/>
    <property type="project" value="UniProtKB-UniRule"/>
</dbReference>
<dbReference type="GO" id="GO:0009228">
    <property type="term" value="P:thiamine biosynthetic process"/>
    <property type="evidence" value="ECO:0007669"/>
    <property type="project" value="UniProtKB-KW"/>
</dbReference>
<keyword evidence="1 2" id="KW-0784">Thiamine biosynthesis</keyword>
<comment type="catalytic activity">
    <reaction evidence="2">
        <text>thiamine phosphate + ATP = thiamine diphosphate + ADP</text>
        <dbReference type="Rhea" id="RHEA:15913"/>
        <dbReference type="ChEBI" id="CHEBI:30616"/>
        <dbReference type="ChEBI" id="CHEBI:37575"/>
        <dbReference type="ChEBI" id="CHEBI:58937"/>
        <dbReference type="ChEBI" id="CHEBI:456216"/>
        <dbReference type="EC" id="2.7.4.16"/>
    </reaction>
</comment>
<gene>
    <name evidence="2" type="primary">thiL</name>
    <name evidence="4" type="ORF">SAMN05444363_0214</name>
</gene>
<evidence type="ECO:0000256" key="1">
    <source>
        <dbReference type="ARBA" id="ARBA00022977"/>
    </source>
</evidence>
<keyword evidence="2" id="KW-0067">ATP-binding</keyword>
<dbReference type="InterPro" id="IPR006283">
    <property type="entry name" value="ThiL-like"/>
</dbReference>
<feature type="binding site" evidence="2">
    <location>
        <position position="135"/>
    </location>
    <ligand>
        <name>Mg(2+)</name>
        <dbReference type="ChEBI" id="CHEBI:18420"/>
        <label>1</label>
    </ligand>
</feature>
<feature type="binding site" evidence="2">
    <location>
        <position position="58"/>
    </location>
    <ligand>
        <name>Mg(2+)</name>
        <dbReference type="ChEBI" id="CHEBI:18420"/>
        <label>1</label>
    </ligand>
</feature>
<keyword evidence="2" id="KW-0479">Metal-binding</keyword>
<dbReference type="EMBL" id="FQZI01000001">
    <property type="protein sequence ID" value="SHI35835.1"/>
    <property type="molecule type" value="Genomic_DNA"/>
</dbReference>
<protein>
    <recommendedName>
        <fullName evidence="2">Thiamine-monophosphate kinase</fullName>
        <shortName evidence="2">TMP kinase</shortName>
        <shortName evidence="2">Thiamine-phosphate kinase</shortName>
        <ecNumber evidence="2">2.7.4.16</ecNumber>
    </recommendedName>
</protein>
<evidence type="ECO:0000313" key="4">
    <source>
        <dbReference type="EMBL" id="SHI35835.1"/>
    </source>
</evidence>